<dbReference type="EMBL" id="CP151515">
    <property type="protein sequence ID" value="WZN66537.1"/>
    <property type="molecule type" value="Genomic_DNA"/>
</dbReference>
<dbReference type="PANTHER" id="PTHR30353:SF0">
    <property type="entry name" value="TRANSMEMBRANE PROTEIN"/>
    <property type="match status" value="1"/>
</dbReference>
<accession>A0AAX4PJZ8</accession>
<evidence type="ECO:0000313" key="2">
    <source>
        <dbReference type="EMBL" id="WZN66537.1"/>
    </source>
</evidence>
<dbReference type="Proteomes" id="UP001472866">
    <property type="component" value="Chromosome 15"/>
</dbReference>
<dbReference type="InterPro" id="IPR032818">
    <property type="entry name" value="DedA-like"/>
</dbReference>
<reference evidence="2 3" key="1">
    <citation type="submission" date="2024-03" db="EMBL/GenBank/DDBJ databases">
        <title>Complete genome sequence of the green alga Chloropicon roscoffensis RCC1871.</title>
        <authorList>
            <person name="Lemieux C."/>
            <person name="Pombert J.-F."/>
            <person name="Otis C."/>
            <person name="Turmel M."/>
        </authorList>
    </citation>
    <scope>NUCLEOTIDE SEQUENCE [LARGE SCALE GENOMIC DNA]</scope>
    <source>
        <strain evidence="2 3">RCC1871</strain>
    </source>
</reference>
<dbReference type="AlphaFoldDB" id="A0AAX4PJZ8"/>
<proteinExistence type="predicted"/>
<evidence type="ECO:0000313" key="3">
    <source>
        <dbReference type="Proteomes" id="UP001472866"/>
    </source>
</evidence>
<organism evidence="2 3">
    <name type="scientific">Chloropicon roscoffensis</name>
    <dbReference type="NCBI Taxonomy" id="1461544"/>
    <lineage>
        <taxon>Eukaryota</taxon>
        <taxon>Viridiplantae</taxon>
        <taxon>Chlorophyta</taxon>
        <taxon>Chloropicophyceae</taxon>
        <taxon>Chloropicales</taxon>
        <taxon>Chloropicaceae</taxon>
        <taxon>Chloropicon</taxon>
    </lineage>
</organism>
<dbReference type="PANTHER" id="PTHR30353">
    <property type="entry name" value="INNER MEMBRANE PROTEIN DEDA-RELATED"/>
    <property type="match status" value="1"/>
</dbReference>
<keyword evidence="1" id="KW-0812">Transmembrane</keyword>
<evidence type="ECO:0000256" key="1">
    <source>
        <dbReference type="SAM" id="Phobius"/>
    </source>
</evidence>
<keyword evidence="1" id="KW-1133">Transmembrane helix</keyword>
<feature type="transmembrane region" description="Helical" evidence="1">
    <location>
        <begin position="198"/>
        <end position="216"/>
    </location>
</feature>
<sequence>MVACSRSALAGVGLARGARRSTRRTLARHAPPQRRHLYRPLERNLDSRSAPRSLRAIPPVLEWVQTQALNGPPHYYFLYLLSAGCGVPVSEDALVCWIGSNMALNKYGSVLKNLVVLVWVYFGVVLSDMITFYIGIAANRGLLRRYFPNWGTSKNGVRAKREVERFGSKIGFVQRFFIGFRGPLCLCSGIAGAKPSSFFLGTCAGALLSISCQLLVGSVLRNARPNTYIATLALVAVPTLIGNVIGPLSVTISGYLLRRKVEGVSTTTT</sequence>
<gene>
    <name evidence="2" type="ORF">HKI87_15g81040</name>
</gene>
<feature type="transmembrane region" description="Helical" evidence="1">
    <location>
        <begin position="228"/>
        <end position="250"/>
    </location>
</feature>
<feature type="transmembrane region" description="Helical" evidence="1">
    <location>
        <begin position="114"/>
        <end position="136"/>
    </location>
</feature>
<protein>
    <submittedName>
        <fullName evidence="2">Uncharacterized protein</fullName>
    </submittedName>
</protein>
<keyword evidence="1" id="KW-0472">Membrane</keyword>
<name>A0AAX4PJZ8_9CHLO</name>
<keyword evidence="3" id="KW-1185">Reference proteome</keyword>